<dbReference type="Proteomes" id="UP001341840">
    <property type="component" value="Unassembled WGS sequence"/>
</dbReference>
<organism evidence="1 2">
    <name type="scientific">Stylosanthes scabra</name>
    <dbReference type="NCBI Taxonomy" id="79078"/>
    <lineage>
        <taxon>Eukaryota</taxon>
        <taxon>Viridiplantae</taxon>
        <taxon>Streptophyta</taxon>
        <taxon>Embryophyta</taxon>
        <taxon>Tracheophyta</taxon>
        <taxon>Spermatophyta</taxon>
        <taxon>Magnoliopsida</taxon>
        <taxon>eudicotyledons</taxon>
        <taxon>Gunneridae</taxon>
        <taxon>Pentapetalae</taxon>
        <taxon>rosids</taxon>
        <taxon>fabids</taxon>
        <taxon>Fabales</taxon>
        <taxon>Fabaceae</taxon>
        <taxon>Papilionoideae</taxon>
        <taxon>50 kb inversion clade</taxon>
        <taxon>dalbergioids sensu lato</taxon>
        <taxon>Dalbergieae</taxon>
        <taxon>Pterocarpus clade</taxon>
        <taxon>Stylosanthes</taxon>
    </lineage>
</organism>
<gene>
    <name evidence="1" type="ORF">PIB30_098304</name>
</gene>
<protein>
    <submittedName>
        <fullName evidence="1">Uncharacterized protein</fullName>
    </submittedName>
</protein>
<keyword evidence="2" id="KW-1185">Reference proteome</keyword>
<evidence type="ECO:0000313" key="1">
    <source>
        <dbReference type="EMBL" id="MED6116248.1"/>
    </source>
</evidence>
<feature type="non-terminal residue" evidence="1">
    <location>
        <position position="1"/>
    </location>
</feature>
<evidence type="ECO:0000313" key="2">
    <source>
        <dbReference type="Proteomes" id="UP001341840"/>
    </source>
</evidence>
<name>A0ABU6QXE9_9FABA</name>
<accession>A0ABU6QXE9</accession>
<comment type="caution">
    <text evidence="1">The sequence shown here is derived from an EMBL/GenBank/DDBJ whole genome shotgun (WGS) entry which is preliminary data.</text>
</comment>
<sequence length="101" mass="11660">KGANKKDDLTYSKKVVHVENMRKSKGEQSERKEWNLQWDDSETETIMFFQPLASEMTAKQRGRGCEEGRRWFEPSRSYLSNTPTVAGGSEYTGCTNKVFRS</sequence>
<dbReference type="EMBL" id="JASCZI010002499">
    <property type="protein sequence ID" value="MED6116248.1"/>
    <property type="molecule type" value="Genomic_DNA"/>
</dbReference>
<proteinExistence type="predicted"/>
<reference evidence="1 2" key="1">
    <citation type="journal article" date="2023" name="Plants (Basel)">
        <title>Bridging the Gap: Combining Genomics and Transcriptomics Approaches to Understand Stylosanthes scabra, an Orphan Legume from the Brazilian Caatinga.</title>
        <authorList>
            <person name="Ferreira-Neto J.R.C."/>
            <person name="da Silva M.D."/>
            <person name="Binneck E."/>
            <person name="de Melo N.F."/>
            <person name="da Silva R.H."/>
            <person name="de Melo A.L.T.M."/>
            <person name="Pandolfi V."/>
            <person name="Bustamante F.O."/>
            <person name="Brasileiro-Vidal A.C."/>
            <person name="Benko-Iseppon A.M."/>
        </authorList>
    </citation>
    <scope>NUCLEOTIDE SEQUENCE [LARGE SCALE GENOMIC DNA]</scope>
    <source>
        <tissue evidence="1">Leaves</tissue>
    </source>
</reference>